<protein>
    <submittedName>
        <fullName evidence="2">Uncharacterized protein</fullName>
    </submittedName>
</protein>
<sequence>MEAISAFSLEQHPGPNEQRPRRTRLFRDGIDTGATVPGYVIEAQYRCKQGFLLIVSQDCPFEESNDFLLLGPDYKLLASRALIYPYETFILHSHAPAGENSLRLVYHDGLSYTLSVAPAGWKFWRSYRLTLRRIGAADNANIDSQTGTR</sequence>
<accession>A0A239K6C8</accession>
<name>A0A239K6C8_9BURK</name>
<organism evidence="2 3">
    <name type="scientific">Noviherbaspirillum humi</name>
    <dbReference type="NCBI Taxonomy" id="1688639"/>
    <lineage>
        <taxon>Bacteria</taxon>
        <taxon>Pseudomonadati</taxon>
        <taxon>Pseudomonadota</taxon>
        <taxon>Betaproteobacteria</taxon>
        <taxon>Burkholderiales</taxon>
        <taxon>Oxalobacteraceae</taxon>
        <taxon>Noviherbaspirillum</taxon>
    </lineage>
</organism>
<gene>
    <name evidence="2" type="ORF">SAMN06265795_1158</name>
</gene>
<dbReference type="AlphaFoldDB" id="A0A239K6C8"/>
<dbReference type="RefSeq" id="WP_089400764.1">
    <property type="nucleotide sequence ID" value="NZ_FZOT01000015.1"/>
</dbReference>
<evidence type="ECO:0000313" key="2">
    <source>
        <dbReference type="EMBL" id="SNT14016.1"/>
    </source>
</evidence>
<dbReference type="EMBL" id="FZOT01000015">
    <property type="protein sequence ID" value="SNT14016.1"/>
    <property type="molecule type" value="Genomic_DNA"/>
</dbReference>
<keyword evidence="3" id="KW-1185">Reference proteome</keyword>
<feature type="region of interest" description="Disordered" evidence="1">
    <location>
        <begin position="1"/>
        <end position="21"/>
    </location>
</feature>
<dbReference type="OrthoDB" id="8925993at2"/>
<proteinExistence type="predicted"/>
<reference evidence="2 3" key="1">
    <citation type="submission" date="2017-06" db="EMBL/GenBank/DDBJ databases">
        <authorList>
            <person name="Kim H.J."/>
            <person name="Triplett B.A."/>
        </authorList>
    </citation>
    <scope>NUCLEOTIDE SEQUENCE [LARGE SCALE GENOMIC DNA]</scope>
    <source>
        <strain evidence="2 3">U15</strain>
    </source>
</reference>
<evidence type="ECO:0000256" key="1">
    <source>
        <dbReference type="SAM" id="MobiDB-lite"/>
    </source>
</evidence>
<dbReference type="Proteomes" id="UP000198284">
    <property type="component" value="Unassembled WGS sequence"/>
</dbReference>
<evidence type="ECO:0000313" key="3">
    <source>
        <dbReference type="Proteomes" id="UP000198284"/>
    </source>
</evidence>